<dbReference type="EC" id="6.2.1.-" evidence="3"/>
<keyword evidence="3" id="KW-0436">Ligase</keyword>
<dbReference type="InterPro" id="IPR045851">
    <property type="entry name" value="AMP-bd_C_sf"/>
</dbReference>
<dbReference type="Pfam" id="PF13193">
    <property type="entry name" value="AMP-binding_C"/>
    <property type="match status" value="1"/>
</dbReference>
<feature type="domain" description="AMP-binding enzyme C-terminal" evidence="2">
    <location>
        <begin position="463"/>
        <end position="540"/>
    </location>
</feature>
<dbReference type="SUPFAM" id="SSF56801">
    <property type="entry name" value="Acetyl-CoA synthetase-like"/>
    <property type="match status" value="1"/>
</dbReference>
<dbReference type="Pfam" id="PF00501">
    <property type="entry name" value="AMP-binding"/>
    <property type="match status" value="1"/>
</dbReference>
<gene>
    <name evidence="3" type="ORF">HNR65_001418</name>
</gene>
<dbReference type="GO" id="GO:0016878">
    <property type="term" value="F:acid-thiol ligase activity"/>
    <property type="evidence" value="ECO:0007669"/>
    <property type="project" value="UniProtKB-ARBA"/>
</dbReference>
<proteinExistence type="predicted"/>
<dbReference type="Proteomes" id="UP000525298">
    <property type="component" value="Unassembled WGS sequence"/>
</dbReference>
<feature type="domain" description="AMP-dependent synthetase/ligase" evidence="1">
    <location>
        <begin position="29"/>
        <end position="409"/>
    </location>
</feature>
<dbReference type="AlphaFoldDB" id="A0A7W0C8H6"/>
<evidence type="ECO:0000259" key="1">
    <source>
        <dbReference type="Pfam" id="PF00501"/>
    </source>
</evidence>
<accession>A0A7W0C8H6</accession>
<dbReference type="NCBIfam" id="NF006181">
    <property type="entry name" value="PRK08314.1"/>
    <property type="match status" value="1"/>
</dbReference>
<organism evidence="3 4">
    <name type="scientific">Desulfosalsimonas propionicica</name>
    <dbReference type="NCBI Taxonomy" id="332175"/>
    <lineage>
        <taxon>Bacteria</taxon>
        <taxon>Pseudomonadati</taxon>
        <taxon>Thermodesulfobacteriota</taxon>
        <taxon>Desulfobacteria</taxon>
        <taxon>Desulfobacterales</taxon>
        <taxon>Desulfosalsimonadaceae</taxon>
        <taxon>Desulfosalsimonas</taxon>
    </lineage>
</organism>
<dbReference type="Gene3D" id="3.40.50.12780">
    <property type="entry name" value="N-terminal domain of ligase-like"/>
    <property type="match status" value="1"/>
</dbReference>
<evidence type="ECO:0000313" key="3">
    <source>
        <dbReference type="EMBL" id="MBA2881092.1"/>
    </source>
</evidence>
<dbReference type="PANTHER" id="PTHR43767">
    <property type="entry name" value="LONG-CHAIN-FATTY-ACID--COA LIGASE"/>
    <property type="match status" value="1"/>
</dbReference>
<dbReference type="InterPro" id="IPR000873">
    <property type="entry name" value="AMP-dep_synth/lig_dom"/>
</dbReference>
<dbReference type="RefSeq" id="WP_181550747.1">
    <property type="nucleotide sequence ID" value="NZ_JACDUS010000003.1"/>
</dbReference>
<dbReference type="Gene3D" id="3.30.300.30">
    <property type="match status" value="1"/>
</dbReference>
<name>A0A7W0C8H6_9BACT</name>
<dbReference type="InterPro" id="IPR020845">
    <property type="entry name" value="AMP-binding_CS"/>
</dbReference>
<protein>
    <submittedName>
        <fullName evidence="3">Fatty-acyl-CoA synthase</fullName>
        <ecNumber evidence="3">6.2.1.-</ecNumber>
    </submittedName>
</protein>
<dbReference type="InterPro" id="IPR042099">
    <property type="entry name" value="ANL_N_sf"/>
</dbReference>
<dbReference type="PANTHER" id="PTHR43767:SF1">
    <property type="entry name" value="NONRIBOSOMAL PEPTIDE SYNTHASE PES1 (EUROFUNG)-RELATED"/>
    <property type="match status" value="1"/>
</dbReference>
<reference evidence="3 4" key="1">
    <citation type="submission" date="2020-07" db="EMBL/GenBank/DDBJ databases">
        <title>Genomic Encyclopedia of Type Strains, Phase IV (KMG-IV): sequencing the most valuable type-strain genomes for metagenomic binning, comparative biology and taxonomic classification.</title>
        <authorList>
            <person name="Goeker M."/>
        </authorList>
    </citation>
    <scope>NUCLEOTIDE SEQUENCE [LARGE SCALE GENOMIC DNA]</scope>
    <source>
        <strain evidence="3 4">DSM 17721</strain>
    </source>
</reference>
<evidence type="ECO:0000259" key="2">
    <source>
        <dbReference type="Pfam" id="PF13193"/>
    </source>
</evidence>
<dbReference type="EMBL" id="JACDUS010000003">
    <property type="protein sequence ID" value="MBA2881092.1"/>
    <property type="molecule type" value="Genomic_DNA"/>
</dbReference>
<keyword evidence="4" id="KW-1185">Reference proteome</keyword>
<dbReference type="PROSITE" id="PS00455">
    <property type="entry name" value="AMP_BINDING"/>
    <property type="match status" value="1"/>
</dbReference>
<dbReference type="InterPro" id="IPR050237">
    <property type="entry name" value="ATP-dep_AMP-bd_enzyme"/>
</dbReference>
<comment type="caution">
    <text evidence="3">The sequence shown here is derived from an EMBL/GenBank/DDBJ whole genome shotgun (WGS) entry which is preliminary data.</text>
</comment>
<evidence type="ECO:0000313" key="4">
    <source>
        <dbReference type="Proteomes" id="UP000525298"/>
    </source>
</evidence>
<sequence length="559" mass="62179">MKNTAHFAFWPRRVPRQLVYPKVPLFELLETSARRYPDIPAIIYYGARISYSRLADEARRTAAVLFGLGVKTGDRVALYLQNTPHFASGFYGILRANAVVVPINPMLTEREVLQLLTDSGTVAAITTADLCQRLVNVRDQCALDHILVGDYKDYLPDNPELPVPESMQADIEAGNDTIRPWRRSLENTNASPPAQETGCDDMALLPYTSGSTGVPKGCVHTHRTVISNTLSSAVWHNMVAGNVMLATLPLFHVTGLVHSMLAPVYAGATMVMLTRWDRQAALAAIEKYGCTHWTNITTMVIDILNAPDISARDLSSLMIVGGGGAPLPEAVGKKLMELTGLQYVEGYGMTETISQTHFNPPDRPKLQCIGIPDFGVDARIIDLDTAEQLGTGEQGELVINGPEIMEGYWKKPEENEKNFISIEDKWFLRTGDICSMDEEGYFYIVDRSKRMINAAGYKVWPAEVEGVLYQHPAVSEVCVVGVPHQVRVETVKAIVVPTAEYRGRISEQDIIDWASQQMAAYRYPRVVEFVKELPKSGTGKIQWRQLQQKEREKAGGRER</sequence>
<dbReference type="InterPro" id="IPR025110">
    <property type="entry name" value="AMP-bd_C"/>
</dbReference>